<dbReference type="EMBL" id="JAEEGC010000007">
    <property type="protein sequence ID" value="MBV7271641.1"/>
    <property type="molecule type" value="Genomic_DNA"/>
</dbReference>
<evidence type="ECO:0008006" key="3">
    <source>
        <dbReference type="Google" id="ProtNLM"/>
    </source>
</evidence>
<gene>
    <name evidence="1" type="ORF">I6U48_01770</name>
</gene>
<sequence>MEAKYKFISNRITDLRFHENILGKKDVNIKFSVEVDTTIMNSQTESDKFLINFKFNIKDEDDNFKFKIEIANMIHFIIEKREDFDETFSKLCLPDLLGRSRKMIKDITTIMNVQPLELPPFEDEMS</sequence>
<evidence type="ECO:0000313" key="2">
    <source>
        <dbReference type="Proteomes" id="UP000694308"/>
    </source>
</evidence>
<dbReference type="AlphaFoldDB" id="A0A949WPQ1"/>
<accession>A0A949WPQ1</accession>
<dbReference type="Proteomes" id="UP000694308">
    <property type="component" value="Unassembled WGS sequence"/>
</dbReference>
<keyword evidence="2" id="KW-1185">Reference proteome</keyword>
<name>A0A949WPQ1_9CLOT</name>
<comment type="caution">
    <text evidence="1">The sequence shown here is derived from an EMBL/GenBank/DDBJ whole genome shotgun (WGS) entry which is preliminary data.</text>
</comment>
<proteinExistence type="predicted"/>
<organism evidence="1 2">
    <name type="scientific">Clostridium thailandense</name>
    <dbReference type="NCBI Taxonomy" id="2794346"/>
    <lineage>
        <taxon>Bacteria</taxon>
        <taxon>Bacillati</taxon>
        <taxon>Bacillota</taxon>
        <taxon>Clostridia</taxon>
        <taxon>Eubacteriales</taxon>
        <taxon>Clostridiaceae</taxon>
        <taxon>Clostridium</taxon>
    </lineage>
</organism>
<reference evidence="1" key="1">
    <citation type="submission" date="2020-12" db="EMBL/GenBank/DDBJ databases">
        <title>Clostridium thailandense sp. nov., a novel acetogenic bacterium isolated from peat land soil in Thailand.</title>
        <authorList>
            <person name="Chaikitkaew S."/>
            <person name="Birkeland N.K."/>
        </authorList>
    </citation>
    <scope>NUCLEOTIDE SEQUENCE</scope>
    <source>
        <strain evidence="1">PL3</strain>
    </source>
</reference>
<protein>
    <recommendedName>
        <fullName evidence="3">Preprotein translocase subunit SecB</fullName>
    </recommendedName>
</protein>
<evidence type="ECO:0000313" key="1">
    <source>
        <dbReference type="EMBL" id="MBV7271641.1"/>
    </source>
</evidence>
<dbReference type="RefSeq" id="WP_218318676.1">
    <property type="nucleotide sequence ID" value="NZ_JAEEGC010000007.1"/>
</dbReference>